<gene>
    <name evidence="2" type="ORF">RD792_016558</name>
</gene>
<evidence type="ECO:0000313" key="3">
    <source>
        <dbReference type="Proteomes" id="UP001291926"/>
    </source>
</evidence>
<accession>A0ABR0CLF5</accession>
<feature type="compositionally biased region" description="Basic residues" evidence="1">
    <location>
        <begin position="39"/>
        <end position="51"/>
    </location>
</feature>
<keyword evidence="3" id="KW-1185">Reference proteome</keyword>
<dbReference type="EMBL" id="JAYDYQ010002688">
    <property type="protein sequence ID" value="KAK4477341.1"/>
    <property type="molecule type" value="Genomic_DNA"/>
</dbReference>
<organism evidence="2 3">
    <name type="scientific">Penstemon davidsonii</name>
    <dbReference type="NCBI Taxonomy" id="160366"/>
    <lineage>
        <taxon>Eukaryota</taxon>
        <taxon>Viridiplantae</taxon>
        <taxon>Streptophyta</taxon>
        <taxon>Embryophyta</taxon>
        <taxon>Tracheophyta</taxon>
        <taxon>Spermatophyta</taxon>
        <taxon>Magnoliopsida</taxon>
        <taxon>eudicotyledons</taxon>
        <taxon>Gunneridae</taxon>
        <taxon>Pentapetalae</taxon>
        <taxon>asterids</taxon>
        <taxon>lamiids</taxon>
        <taxon>Lamiales</taxon>
        <taxon>Plantaginaceae</taxon>
        <taxon>Cheloneae</taxon>
        <taxon>Penstemon</taxon>
    </lineage>
</organism>
<evidence type="ECO:0000256" key="1">
    <source>
        <dbReference type="SAM" id="MobiDB-lite"/>
    </source>
</evidence>
<dbReference type="Proteomes" id="UP001291926">
    <property type="component" value="Unassembled WGS sequence"/>
</dbReference>
<proteinExistence type="predicted"/>
<comment type="caution">
    <text evidence="2">The sequence shown here is derived from an EMBL/GenBank/DDBJ whole genome shotgun (WGS) entry which is preliminary data.</text>
</comment>
<name>A0ABR0CLF5_9LAMI</name>
<feature type="region of interest" description="Disordered" evidence="1">
    <location>
        <begin position="34"/>
        <end position="53"/>
    </location>
</feature>
<evidence type="ECO:0000313" key="2">
    <source>
        <dbReference type="EMBL" id="KAK4477341.1"/>
    </source>
</evidence>
<protein>
    <submittedName>
        <fullName evidence="2">Uncharacterized protein</fullName>
    </submittedName>
</protein>
<sequence length="69" mass="8415">MEREEEELEAVRTKRKSNVRIENLGHGVMFTRAEPRLETKKHKRQSRKKVKQSFLEKHDDDDFEDKILY</sequence>
<reference evidence="2 3" key="1">
    <citation type="journal article" date="2023" name="bioRxiv">
        <title>Genome report: Whole genome sequence and annotation of Penstemon davidsonii.</title>
        <authorList>
            <person name="Ostevik K.L."/>
            <person name="Alabady M."/>
            <person name="Zhang M."/>
            <person name="Rausher M.D."/>
        </authorList>
    </citation>
    <scope>NUCLEOTIDE SEQUENCE [LARGE SCALE GENOMIC DNA]</scope>
    <source>
        <strain evidence="2">DNT005</strain>
        <tissue evidence="2">Whole leaf</tissue>
    </source>
</reference>